<dbReference type="CDD" id="cd19757">
    <property type="entry name" value="Bbox1"/>
    <property type="match status" value="1"/>
</dbReference>
<gene>
    <name evidence="5" type="ORF">M0813_15227</name>
</gene>
<keyword evidence="1" id="KW-0863">Zinc-finger</keyword>
<feature type="compositionally biased region" description="Basic residues" evidence="3">
    <location>
        <begin position="31"/>
        <end position="119"/>
    </location>
</feature>
<proteinExistence type="predicted"/>
<feature type="compositionally biased region" description="Basic residues" evidence="3">
    <location>
        <begin position="342"/>
        <end position="353"/>
    </location>
</feature>
<feature type="compositionally biased region" description="Basic and acidic residues" evidence="3">
    <location>
        <begin position="354"/>
        <end position="372"/>
    </location>
</feature>
<dbReference type="Proteomes" id="UP001150062">
    <property type="component" value="Unassembled WGS sequence"/>
</dbReference>
<accession>A0ABQ8Z3C0</accession>
<evidence type="ECO:0000259" key="4">
    <source>
        <dbReference type="PROSITE" id="PS50119"/>
    </source>
</evidence>
<feature type="domain" description="B box-type" evidence="4">
    <location>
        <begin position="130"/>
        <end position="171"/>
    </location>
</feature>
<comment type="caution">
    <text evidence="5">The sequence shown here is derived from an EMBL/GenBank/DDBJ whole genome shotgun (WGS) entry which is preliminary data.</text>
</comment>
<feature type="region of interest" description="Disordered" evidence="3">
    <location>
        <begin position="329"/>
        <end position="389"/>
    </location>
</feature>
<keyword evidence="2" id="KW-0175">Coiled coil</keyword>
<dbReference type="EMBL" id="JAOAOG010000066">
    <property type="protein sequence ID" value="KAJ6251215.1"/>
    <property type="molecule type" value="Genomic_DNA"/>
</dbReference>
<feature type="coiled-coil region" evidence="2">
    <location>
        <begin position="219"/>
        <end position="261"/>
    </location>
</feature>
<sequence>MSSSTSETSQSEASSQEDKNYLEQSGSSQEKKRRKSKNKKKDKQKKKQKSKHKNKHSKKNKHKQKTYNKHRNKKKKKEEKKKNKNDKQKADKKKNKNDKKKNKNKNKKKKHSKKEKKITKLSQITQPVEKRIPKCDNCNKKQSQFYCTMCQVFYCAKCEEQFHRTVLKKHKKHLYKAPYNELVKNENKLICSECYENCKINDHEILGLTDFSNEIYEKIKMIVNKIQNEENQNKETIQKSLENQNKLKEKIKNICKKIENDSDLLIQKIQDSKINYLNLFKKIEIIIDTKIETILKDTEKKQKKILKKKKKINTIKKLKKDKNHIKLIQGGKKIIKSERKSEKKKGKKGKNGKGIKELDEKEKEKEEPDEKERKKKETKSEKKEEFDPEMNCKNQIKLKNENKTAWNPSYGGIICGKKIYSSGKHEIKIKIDQFPNSKNEWNVIYLGVIKTENRENLIKNGNLEETYYFETNWNCRLKKLESQKCKYENGIYAEKNYLEKIILKKNDIFTIFLDMDQKKISFKINEKNLEGWENLPQKVNFFAGLWSQGGEKNQITII</sequence>
<feature type="compositionally biased region" description="Low complexity" evidence="3">
    <location>
        <begin position="1"/>
        <end position="14"/>
    </location>
</feature>
<feature type="region of interest" description="Disordered" evidence="3">
    <location>
        <begin position="1"/>
        <end position="122"/>
    </location>
</feature>
<keyword evidence="6" id="KW-1185">Reference proteome</keyword>
<evidence type="ECO:0000313" key="5">
    <source>
        <dbReference type="EMBL" id="KAJ6251215.1"/>
    </source>
</evidence>
<dbReference type="PROSITE" id="PS50119">
    <property type="entry name" value="ZF_BBOX"/>
    <property type="match status" value="1"/>
</dbReference>
<organism evidence="5 6">
    <name type="scientific">Anaeramoeba flamelloides</name>
    <dbReference type="NCBI Taxonomy" id="1746091"/>
    <lineage>
        <taxon>Eukaryota</taxon>
        <taxon>Metamonada</taxon>
        <taxon>Anaeramoebidae</taxon>
        <taxon>Anaeramoeba</taxon>
    </lineage>
</organism>
<evidence type="ECO:0000313" key="6">
    <source>
        <dbReference type="Proteomes" id="UP001150062"/>
    </source>
</evidence>
<dbReference type="Pfam" id="PF00643">
    <property type="entry name" value="zf-B_box"/>
    <property type="match status" value="1"/>
</dbReference>
<dbReference type="InterPro" id="IPR043136">
    <property type="entry name" value="B30.2/SPRY_sf"/>
</dbReference>
<dbReference type="InterPro" id="IPR000315">
    <property type="entry name" value="Znf_B-box"/>
</dbReference>
<evidence type="ECO:0000256" key="2">
    <source>
        <dbReference type="SAM" id="Coils"/>
    </source>
</evidence>
<evidence type="ECO:0000256" key="3">
    <source>
        <dbReference type="SAM" id="MobiDB-lite"/>
    </source>
</evidence>
<reference evidence="5" key="1">
    <citation type="submission" date="2022-08" db="EMBL/GenBank/DDBJ databases">
        <title>Novel sulfate-reducing endosymbionts in the free-living metamonad Anaeramoeba.</title>
        <authorList>
            <person name="Jerlstrom-Hultqvist J."/>
            <person name="Cepicka I."/>
            <person name="Gallot-Lavallee L."/>
            <person name="Salas-Leiva D."/>
            <person name="Curtis B.A."/>
            <person name="Zahonova K."/>
            <person name="Pipaliya S."/>
            <person name="Dacks J."/>
            <person name="Roger A.J."/>
        </authorList>
    </citation>
    <scope>NUCLEOTIDE SEQUENCE</scope>
    <source>
        <strain evidence="5">Schooner1</strain>
    </source>
</reference>
<keyword evidence="1" id="KW-0479">Metal-binding</keyword>
<protein>
    <submittedName>
        <fullName evidence="5">B-box domain protein</fullName>
    </submittedName>
</protein>
<keyword evidence="1" id="KW-0862">Zinc</keyword>
<name>A0ABQ8Z3C0_9EUKA</name>
<dbReference type="Gene3D" id="2.60.120.920">
    <property type="match status" value="1"/>
</dbReference>
<evidence type="ECO:0000256" key="1">
    <source>
        <dbReference type="PROSITE-ProRule" id="PRU00024"/>
    </source>
</evidence>